<dbReference type="GO" id="GO:0036307">
    <property type="term" value="F:23S rRNA (adenine(2030)-N(6))-methyltransferase activity"/>
    <property type="evidence" value="ECO:0007669"/>
    <property type="project" value="UniProtKB-UniRule"/>
</dbReference>
<dbReference type="EMBL" id="JACICE010000004">
    <property type="protein sequence ID" value="MBB3777031.1"/>
    <property type="molecule type" value="Genomic_DNA"/>
</dbReference>
<comment type="function">
    <text evidence="1">Specifically methylates the adenine in position 2030 of 23S rRNA.</text>
</comment>
<organism evidence="3 4">
    <name type="scientific">Erythrobacter ramosus</name>
    <dbReference type="NCBI Taxonomy" id="35811"/>
    <lineage>
        <taxon>Bacteria</taxon>
        <taxon>Pseudomonadati</taxon>
        <taxon>Pseudomonadota</taxon>
        <taxon>Alphaproteobacteria</taxon>
        <taxon>Sphingomonadales</taxon>
        <taxon>Erythrobacteraceae</taxon>
        <taxon>Erythrobacter/Porphyrobacter group</taxon>
        <taxon>Erythrobacter</taxon>
    </lineage>
</organism>
<dbReference type="EMBL" id="WTYB01000004">
    <property type="protein sequence ID" value="MXP39829.1"/>
    <property type="molecule type" value="Genomic_DNA"/>
</dbReference>
<feature type="binding site" evidence="1">
    <location>
        <position position="164"/>
    </location>
    <ligand>
        <name>S-adenosyl-L-methionine</name>
        <dbReference type="ChEBI" id="CHEBI:59789"/>
    </ligand>
</feature>
<feature type="active site" description="Proton acceptor" evidence="1">
    <location>
        <position position="164"/>
    </location>
</feature>
<dbReference type="GO" id="GO:0070475">
    <property type="term" value="P:rRNA base methylation"/>
    <property type="evidence" value="ECO:0007669"/>
    <property type="project" value="UniProtKB-UniRule"/>
</dbReference>
<dbReference type="SUPFAM" id="SSF53335">
    <property type="entry name" value="S-adenosyl-L-methionine-dependent methyltransferases"/>
    <property type="match status" value="1"/>
</dbReference>
<dbReference type="RefSeq" id="WP_160761970.1">
    <property type="nucleotide sequence ID" value="NZ_BAAADZ010000001.1"/>
</dbReference>
<feature type="binding site" evidence="1">
    <location>
        <position position="18"/>
    </location>
    <ligand>
        <name>S-adenosyl-L-methionine</name>
        <dbReference type="ChEBI" id="CHEBI:59789"/>
    </ligand>
</feature>
<feature type="binding site" evidence="1">
    <location>
        <position position="119"/>
    </location>
    <ligand>
        <name>S-adenosyl-L-methionine</name>
        <dbReference type="ChEBI" id="CHEBI:59789"/>
    </ligand>
</feature>
<comment type="similarity">
    <text evidence="1">Belongs to the RlmJ family.</text>
</comment>
<dbReference type="Gene3D" id="3.40.50.150">
    <property type="entry name" value="Vaccinia Virus protein VP39"/>
    <property type="match status" value="1"/>
</dbReference>
<keyword evidence="1" id="KW-0694">RNA-binding</keyword>
<dbReference type="EC" id="2.1.1.266" evidence="1"/>
<keyword evidence="5" id="KW-1185">Reference proteome</keyword>
<feature type="binding site" evidence="1">
    <location>
        <position position="41"/>
    </location>
    <ligand>
        <name>S-adenosyl-L-methionine</name>
        <dbReference type="ChEBI" id="CHEBI:59789"/>
    </ligand>
</feature>
<name>A0A6I4UQA4_9SPHN</name>
<feature type="binding site" evidence="1">
    <location>
        <position position="101"/>
    </location>
    <ligand>
        <name>S-adenosyl-L-methionine</name>
        <dbReference type="ChEBI" id="CHEBI:59789"/>
    </ligand>
</feature>
<evidence type="ECO:0000313" key="5">
    <source>
        <dbReference type="Proteomes" id="UP000548685"/>
    </source>
</evidence>
<comment type="catalytic activity">
    <reaction evidence="1">
        <text>adenosine(2030) in 23S rRNA + S-adenosyl-L-methionine = N(6)-methyladenosine(2030) in 23S rRNA + S-adenosyl-L-homocysteine + H(+)</text>
        <dbReference type="Rhea" id="RHEA:43736"/>
        <dbReference type="Rhea" id="RHEA-COMP:10668"/>
        <dbReference type="Rhea" id="RHEA-COMP:10669"/>
        <dbReference type="ChEBI" id="CHEBI:15378"/>
        <dbReference type="ChEBI" id="CHEBI:57856"/>
        <dbReference type="ChEBI" id="CHEBI:59789"/>
        <dbReference type="ChEBI" id="CHEBI:74411"/>
        <dbReference type="ChEBI" id="CHEBI:74449"/>
        <dbReference type="EC" id="2.1.1.266"/>
    </reaction>
</comment>
<reference evidence="3 4" key="1">
    <citation type="submission" date="2019-12" db="EMBL/GenBank/DDBJ databases">
        <title>Genomic-based taxomic classification of the family Erythrobacteraceae.</title>
        <authorList>
            <person name="Xu L."/>
        </authorList>
    </citation>
    <scope>NUCLEOTIDE SEQUENCE [LARGE SCALE GENOMIC DNA]</scope>
    <source>
        <strain evidence="3 4">JCM 10282</strain>
    </source>
</reference>
<comment type="subunit">
    <text evidence="1">Monomer.</text>
</comment>
<dbReference type="Proteomes" id="UP000548685">
    <property type="component" value="Unassembled WGS sequence"/>
</dbReference>
<sequence length="280" mass="31073">MNYRHSFHAGNSADVVKHSLLIALIRALQLKDSALTLIDTHAGCGLYDLEGEEAGRTGEATQGVLRAFADRNPLLDDYRAAVQAVNVEADALDMPRLYPGSPRIMAELLRPQDVLILNEKHPEDAYALRGAMRGTPAAVHERDAYELWLAMLPTRTPRGVVVVDPPYEQTDERSRITATLAAAHRKWSHGVTVIWYPLKERSTHALWKDKLRQLGIPKLLTVEHWLYDADQPGIYNGAGLFIVNPPYAFTQGLPPLLEALRAALAPEGHRGEITAAWLSE</sequence>
<dbReference type="Proteomes" id="UP000430021">
    <property type="component" value="Unassembled WGS sequence"/>
</dbReference>
<dbReference type="AlphaFoldDB" id="A0A6I4UQA4"/>
<dbReference type="GO" id="GO:0003723">
    <property type="term" value="F:RNA binding"/>
    <property type="evidence" value="ECO:0007669"/>
    <property type="project" value="UniProtKB-UniRule"/>
</dbReference>
<comment type="caution">
    <text evidence="3">The sequence shown here is derived from an EMBL/GenBank/DDBJ whole genome shotgun (WGS) entry which is preliminary data.</text>
</comment>
<proteinExistence type="inferred from homology"/>
<dbReference type="OrthoDB" id="9791274at2"/>
<evidence type="ECO:0000256" key="1">
    <source>
        <dbReference type="HAMAP-Rule" id="MF_00934"/>
    </source>
</evidence>
<reference evidence="2 5" key="2">
    <citation type="submission" date="2020-08" db="EMBL/GenBank/DDBJ databases">
        <title>Genomic Encyclopedia of Type Strains, Phase IV (KMG-IV): sequencing the most valuable type-strain genomes for metagenomic binning, comparative biology and taxonomic classification.</title>
        <authorList>
            <person name="Goeker M."/>
        </authorList>
    </citation>
    <scope>NUCLEOTIDE SEQUENCE [LARGE SCALE GENOMIC DNA]</scope>
    <source>
        <strain evidence="2 5">DSM 8510</strain>
    </source>
</reference>
<dbReference type="PANTHER" id="PTHR37426:SF1">
    <property type="entry name" value="RIBOSOMAL RNA LARGE SUBUNIT METHYLTRANSFERASE J"/>
    <property type="match status" value="1"/>
</dbReference>
<dbReference type="GO" id="GO:0005829">
    <property type="term" value="C:cytosol"/>
    <property type="evidence" value="ECO:0007669"/>
    <property type="project" value="TreeGrafter"/>
</dbReference>
<protein>
    <recommendedName>
        <fullName evidence="1">Ribosomal RNA large subunit methyltransferase J</fullName>
        <ecNumber evidence="1">2.1.1.266</ecNumber>
    </recommendedName>
    <alternativeName>
        <fullName evidence="1">23S rRNA (adenine(2030)-N6)-methyltransferase</fullName>
    </alternativeName>
    <alternativeName>
        <fullName evidence="1">23S rRNA m6A2030 methyltransferase</fullName>
    </alternativeName>
</protein>
<feature type="site" description="Interaction with substrate rRNA" evidence="1">
    <location>
        <position position="3"/>
    </location>
</feature>
<keyword evidence="1 3" id="KW-0808">Transferase</keyword>
<dbReference type="InterPro" id="IPR007473">
    <property type="entry name" value="RlmJ"/>
</dbReference>
<gene>
    <name evidence="1 3" type="primary">rlmJ</name>
    <name evidence="2" type="ORF">FHS52_003024</name>
    <name evidence="3" type="ORF">GRI59_14565</name>
</gene>
<accession>A0A6I4UQA4</accession>
<evidence type="ECO:0000313" key="3">
    <source>
        <dbReference type="EMBL" id="MXP39829.1"/>
    </source>
</evidence>
<keyword evidence="1 3" id="KW-0489">Methyltransferase</keyword>
<keyword evidence="1" id="KW-0949">S-adenosyl-L-methionine</keyword>
<dbReference type="Pfam" id="PF04378">
    <property type="entry name" value="RsmJ"/>
    <property type="match status" value="1"/>
</dbReference>
<dbReference type="InterPro" id="IPR029063">
    <property type="entry name" value="SAM-dependent_MTases_sf"/>
</dbReference>
<dbReference type="PANTHER" id="PTHR37426">
    <property type="entry name" value="RIBOSOMAL RNA LARGE SUBUNIT METHYLTRANSFERASE J"/>
    <property type="match status" value="1"/>
</dbReference>
<evidence type="ECO:0000313" key="4">
    <source>
        <dbReference type="Proteomes" id="UP000430021"/>
    </source>
</evidence>
<evidence type="ECO:0000313" key="2">
    <source>
        <dbReference type="EMBL" id="MBB3777031.1"/>
    </source>
</evidence>
<keyword evidence="1" id="KW-0698">rRNA processing</keyword>
<feature type="binding site" evidence="1">
    <location>
        <begin position="143"/>
        <end position="144"/>
    </location>
    <ligand>
        <name>S-adenosyl-L-methionine</name>
        <dbReference type="ChEBI" id="CHEBI:59789"/>
    </ligand>
</feature>
<dbReference type="HAMAP" id="MF_00934">
    <property type="entry name" value="23SrRNA_methyltr_J"/>
    <property type="match status" value="1"/>
</dbReference>